<dbReference type="GO" id="GO:0005739">
    <property type="term" value="C:mitochondrion"/>
    <property type="evidence" value="ECO:0007669"/>
    <property type="project" value="UniProtKB-SubCell"/>
</dbReference>
<dbReference type="PANTHER" id="PTHR23354:SF62">
    <property type="entry name" value="MUSTARD, ISOFORM V"/>
    <property type="match status" value="1"/>
</dbReference>
<dbReference type="OrthoDB" id="26679at2759"/>
<feature type="domain" description="TLDc" evidence="7">
    <location>
        <begin position="715"/>
        <end position="875"/>
    </location>
</feature>
<evidence type="ECO:0000259" key="7">
    <source>
        <dbReference type="PROSITE" id="PS51886"/>
    </source>
</evidence>
<dbReference type="Proteomes" id="UP000886998">
    <property type="component" value="Unassembled WGS sequence"/>
</dbReference>
<comment type="similarity">
    <text evidence="2">Belongs to the OXR1 family.</text>
</comment>
<dbReference type="PROSITE" id="PS51886">
    <property type="entry name" value="TLDC"/>
    <property type="match status" value="1"/>
</dbReference>
<dbReference type="AlphaFoldDB" id="A0A8X6M6A5"/>
<feature type="region of interest" description="Disordered" evidence="5">
    <location>
        <begin position="192"/>
        <end position="238"/>
    </location>
</feature>
<gene>
    <name evidence="8" type="primary">NCOA7</name>
    <name evidence="8" type="ORF">TNIN_134922</name>
</gene>
<protein>
    <recommendedName>
        <fullName evidence="4">Oxidation resistance protein 1</fullName>
    </recommendedName>
</protein>
<dbReference type="EMBL" id="BMAV01024231">
    <property type="protein sequence ID" value="GFS31293.1"/>
    <property type="molecule type" value="Genomic_DNA"/>
</dbReference>
<dbReference type="Pfam" id="PF07534">
    <property type="entry name" value="TLD"/>
    <property type="match status" value="1"/>
</dbReference>
<dbReference type="Pfam" id="PF01476">
    <property type="entry name" value="LysM"/>
    <property type="match status" value="1"/>
</dbReference>
<feature type="domain" description="LysM" evidence="6">
    <location>
        <begin position="125"/>
        <end position="168"/>
    </location>
</feature>
<feature type="compositionally biased region" description="Low complexity" evidence="5">
    <location>
        <begin position="411"/>
        <end position="423"/>
    </location>
</feature>
<evidence type="ECO:0000259" key="6">
    <source>
        <dbReference type="PROSITE" id="PS51782"/>
    </source>
</evidence>
<evidence type="ECO:0000256" key="2">
    <source>
        <dbReference type="ARBA" id="ARBA00009540"/>
    </source>
</evidence>
<dbReference type="Gene3D" id="3.10.350.10">
    <property type="entry name" value="LysM domain"/>
    <property type="match status" value="1"/>
</dbReference>
<feature type="compositionally biased region" description="Polar residues" evidence="5">
    <location>
        <begin position="211"/>
        <end position="220"/>
    </location>
</feature>
<accession>A0A8X6M6A5</accession>
<feature type="region of interest" description="Disordered" evidence="5">
    <location>
        <begin position="343"/>
        <end position="365"/>
    </location>
</feature>
<keyword evidence="8" id="KW-0675">Receptor</keyword>
<dbReference type="InterPro" id="IPR036779">
    <property type="entry name" value="LysM_dom_sf"/>
</dbReference>
<comment type="subcellular location">
    <subcellularLocation>
        <location evidence="1">Mitochondrion</location>
    </subcellularLocation>
</comment>
<organism evidence="8 9">
    <name type="scientific">Trichonephila inaurata madagascariensis</name>
    <dbReference type="NCBI Taxonomy" id="2747483"/>
    <lineage>
        <taxon>Eukaryota</taxon>
        <taxon>Metazoa</taxon>
        <taxon>Ecdysozoa</taxon>
        <taxon>Arthropoda</taxon>
        <taxon>Chelicerata</taxon>
        <taxon>Arachnida</taxon>
        <taxon>Araneae</taxon>
        <taxon>Araneomorphae</taxon>
        <taxon>Entelegynae</taxon>
        <taxon>Araneoidea</taxon>
        <taxon>Nephilidae</taxon>
        <taxon>Trichonephila</taxon>
        <taxon>Trichonephila inaurata</taxon>
    </lineage>
</organism>
<evidence type="ECO:0000256" key="4">
    <source>
        <dbReference type="ARBA" id="ARBA00040604"/>
    </source>
</evidence>
<dbReference type="SMART" id="SM00257">
    <property type="entry name" value="LysM"/>
    <property type="match status" value="1"/>
</dbReference>
<dbReference type="PROSITE" id="PS51782">
    <property type="entry name" value="LYSM"/>
    <property type="match status" value="1"/>
</dbReference>
<dbReference type="SUPFAM" id="SSF54106">
    <property type="entry name" value="LysM domain"/>
    <property type="match status" value="1"/>
</dbReference>
<keyword evidence="3" id="KW-0496">Mitochondrion</keyword>
<dbReference type="SMART" id="SM00584">
    <property type="entry name" value="TLDc"/>
    <property type="match status" value="1"/>
</dbReference>
<name>A0A8X6M6A5_9ARAC</name>
<evidence type="ECO:0000256" key="1">
    <source>
        <dbReference type="ARBA" id="ARBA00004173"/>
    </source>
</evidence>
<feature type="region of interest" description="Disordered" evidence="5">
    <location>
        <begin position="56"/>
        <end position="98"/>
    </location>
</feature>
<dbReference type="InterPro" id="IPR018392">
    <property type="entry name" value="LysM"/>
</dbReference>
<dbReference type="CDD" id="cd00118">
    <property type="entry name" value="LysM"/>
    <property type="match status" value="1"/>
</dbReference>
<comment type="caution">
    <text evidence="8">The sequence shown here is derived from an EMBL/GenBank/DDBJ whole genome shotgun (WGS) entry which is preliminary data.</text>
</comment>
<feature type="compositionally biased region" description="Basic and acidic residues" evidence="5">
    <location>
        <begin position="344"/>
        <end position="356"/>
    </location>
</feature>
<dbReference type="GO" id="GO:0005634">
    <property type="term" value="C:nucleus"/>
    <property type="evidence" value="ECO:0007669"/>
    <property type="project" value="TreeGrafter"/>
</dbReference>
<dbReference type="GO" id="GO:0006979">
    <property type="term" value="P:response to oxidative stress"/>
    <property type="evidence" value="ECO:0007669"/>
    <property type="project" value="TreeGrafter"/>
</dbReference>
<evidence type="ECO:0000313" key="8">
    <source>
        <dbReference type="EMBL" id="GFS31293.1"/>
    </source>
</evidence>
<keyword evidence="9" id="KW-1185">Reference proteome</keyword>
<reference evidence="8" key="1">
    <citation type="submission" date="2020-08" db="EMBL/GenBank/DDBJ databases">
        <title>Multicomponent nature underlies the extraordinary mechanical properties of spider dragline silk.</title>
        <authorList>
            <person name="Kono N."/>
            <person name="Nakamura H."/>
            <person name="Mori M."/>
            <person name="Yoshida Y."/>
            <person name="Ohtoshi R."/>
            <person name="Malay A.D."/>
            <person name="Moran D.A.P."/>
            <person name="Tomita M."/>
            <person name="Numata K."/>
            <person name="Arakawa K."/>
        </authorList>
    </citation>
    <scope>NUCLEOTIDE SEQUENCE</scope>
</reference>
<feature type="compositionally biased region" description="Basic and acidic residues" evidence="5">
    <location>
        <begin position="76"/>
        <end position="95"/>
    </location>
</feature>
<evidence type="ECO:0000313" key="9">
    <source>
        <dbReference type="Proteomes" id="UP000886998"/>
    </source>
</evidence>
<feature type="region of interest" description="Disordered" evidence="5">
    <location>
        <begin position="392"/>
        <end position="482"/>
    </location>
</feature>
<proteinExistence type="inferred from homology"/>
<sequence>MQLLNGLNAAFERYRKRVTNDIELRPLSMENISNVYLYYSKNKKVIHQLLSETETVEGEPVEQKEVPNEVSSRRSSLKDILSDGRRSSLSDRRNSDTLSELEEEYLRKMLSERRGSFRPQPKQTVAYQVQPSDTLEGIAIRYNITPSELTILNKLNSRVVFPGQTIYIPEKNSLQALEDILKQSAAAIAASSSSSSEQNSPKPGHVERVAGSSSDATTEQVIEGSEKYTPENVSSSEQDLKEKVAEGAKESLRVNSKYVTDGEGVVSGMLIVTTNHIIFDPNVSDPLVIEYGMEKYGVEAPMNCIVRAALYTDIFRMKIKDVSVSDSNIDVYHSKNLNMKKSKSNIEKLGKVDKPKPPRRYSAAEVGNKRIEFGMPFSNSFQENLSKICEAADPDDEEKESDTSKPPSPPNDDTTTVPPDSSTNLPETDGSKHSALKSVLSNSSSFDSEDGYPSRKASISDDDTAILAPESGSPKKKSNFEKTKHKLHKGLKKLSLTDGLFSAPHGGRRMSLPAFTSLPDFKHKNSSVKSSVSSEKISEKSKSGSAIYVNMVDEKPELFAPLDKLIPRPAKSFCDTPLYLCLRMGEPINKSQTHTSVIHFGHKMKPEYWFSIPKDSVDNLYFFFLRWCPDKYGDIDKIDMEALGFLPIEPESHDEPEEKAISNHRRASWAFPWRRKSKDVSEISTTSSPEDWEFLDYLGAKMETVHPPELLTPSKILNDEQLLEINKHLPARAMNPWELIYGSYAHGFSLKTMYRAMTQYDNPVLIVIVNRNDAIFGAFLSSPLRMSDHFYGTGESFLFTFCPEFKIFHWSGENDYFIKGNVDSFFVGSSEGHFGLWLDDDLFHGRTNSCQTFANDPLCPEEDFEVKSLEAWGFV</sequence>
<evidence type="ECO:0000256" key="5">
    <source>
        <dbReference type="SAM" id="MobiDB-lite"/>
    </source>
</evidence>
<dbReference type="PANTHER" id="PTHR23354">
    <property type="entry name" value="NUCLEOLAR PROTEIN 7/ESTROGEN RECEPTOR COACTIVATOR-RELATED"/>
    <property type="match status" value="1"/>
</dbReference>
<dbReference type="InterPro" id="IPR006571">
    <property type="entry name" value="TLDc_dom"/>
</dbReference>
<evidence type="ECO:0000256" key="3">
    <source>
        <dbReference type="ARBA" id="ARBA00023128"/>
    </source>
</evidence>
<feature type="compositionally biased region" description="Low complexity" evidence="5">
    <location>
        <begin position="436"/>
        <end position="446"/>
    </location>
</feature>